<evidence type="ECO:0000313" key="2">
    <source>
        <dbReference type="Proteomes" id="UP001056778"/>
    </source>
</evidence>
<comment type="caution">
    <text evidence="1">The sequence shown here is derived from an EMBL/GenBank/DDBJ whole genome shotgun (WGS) entry which is preliminary data.</text>
</comment>
<dbReference type="EMBL" id="CM043018">
    <property type="protein sequence ID" value="KAI4463516.1"/>
    <property type="molecule type" value="Genomic_DNA"/>
</dbReference>
<keyword evidence="2" id="KW-1185">Reference proteome</keyword>
<proteinExistence type="predicted"/>
<evidence type="ECO:0000313" key="1">
    <source>
        <dbReference type="EMBL" id="KAI4463516.1"/>
    </source>
</evidence>
<reference evidence="1" key="1">
    <citation type="submission" date="2022-04" db="EMBL/GenBank/DDBJ databases">
        <title>Chromosome-scale genome assembly of Holotrichia oblita Faldermann.</title>
        <authorList>
            <person name="Rongchong L."/>
        </authorList>
    </citation>
    <scope>NUCLEOTIDE SEQUENCE</scope>
    <source>
        <strain evidence="1">81SQS9</strain>
    </source>
</reference>
<dbReference type="Proteomes" id="UP001056778">
    <property type="component" value="Chromosome 4"/>
</dbReference>
<gene>
    <name evidence="1" type="ORF">MML48_4g00014801</name>
</gene>
<organism evidence="1 2">
    <name type="scientific">Holotrichia oblita</name>
    <name type="common">Chafer beetle</name>
    <dbReference type="NCBI Taxonomy" id="644536"/>
    <lineage>
        <taxon>Eukaryota</taxon>
        <taxon>Metazoa</taxon>
        <taxon>Ecdysozoa</taxon>
        <taxon>Arthropoda</taxon>
        <taxon>Hexapoda</taxon>
        <taxon>Insecta</taxon>
        <taxon>Pterygota</taxon>
        <taxon>Neoptera</taxon>
        <taxon>Endopterygota</taxon>
        <taxon>Coleoptera</taxon>
        <taxon>Polyphaga</taxon>
        <taxon>Scarabaeiformia</taxon>
        <taxon>Scarabaeidae</taxon>
        <taxon>Melolonthinae</taxon>
        <taxon>Holotrichia</taxon>
    </lineage>
</organism>
<sequence>MFILRRYSVTRKRARKWVEACGRNDLLTKSTADLQKNYRVCGIHFEKKMFLNDLQNRLQPHAIPTIFPTLEDSSDKIIDRSTSVSEDMKVLVLEIAETHPPQNVQPVQINNIRMLEIAHERKNTSVDTVQHIITEPSASGGCGPNQIMSNTKRCDPVCYSDKPICAPKGSCFCKRGYKRLTDDFTAPCVLPKNCIKCGANQKYKMCGSACPEYCGKPAGTVCTLPCVQGCFCKDGYVLRTEHGGCKPNETTISRNRCDPVCHSDKLLCAPKDSKQQCFCKLGYKRLAHDFAAPCVLPKDCIKCGKNQEYKMCGSACPEYCGKPAGTVCKLPCVRGCFCKEGYVLKAERSNECILKKDCPPKY</sequence>
<accession>A0ACB9T9M8</accession>
<name>A0ACB9T9M8_HOLOL</name>
<protein>
    <submittedName>
        <fullName evidence="1">Riddle</fullName>
    </submittedName>
</protein>